<protein>
    <submittedName>
        <fullName evidence="5">Transcriptional regulator</fullName>
    </submittedName>
</protein>
<dbReference type="InterPro" id="IPR050922">
    <property type="entry name" value="LytR/CpsA/Psr_CW_biosynth"/>
</dbReference>
<evidence type="ECO:0000313" key="5">
    <source>
        <dbReference type="EMBL" id="PXY82942.1"/>
    </source>
</evidence>
<comment type="similarity">
    <text evidence="1">Belongs to the LytR/CpsA/Psr (LCP) family.</text>
</comment>
<feature type="compositionally biased region" description="Low complexity" evidence="2">
    <location>
        <begin position="41"/>
        <end position="71"/>
    </location>
</feature>
<dbReference type="Pfam" id="PF03816">
    <property type="entry name" value="LytR_cpsA_psr"/>
    <property type="match status" value="1"/>
</dbReference>
<dbReference type="AlphaFoldDB" id="A0A318M479"/>
<dbReference type="NCBIfam" id="TIGR00350">
    <property type="entry name" value="lytR_cpsA_psr"/>
    <property type="match status" value="1"/>
</dbReference>
<feature type="region of interest" description="Disordered" evidence="2">
    <location>
        <begin position="1"/>
        <end position="87"/>
    </location>
</feature>
<dbReference type="PANTHER" id="PTHR33392:SF6">
    <property type="entry name" value="POLYISOPRENYL-TEICHOIC ACID--PEPTIDOGLYCAN TEICHOIC ACID TRANSFERASE TAGU"/>
    <property type="match status" value="1"/>
</dbReference>
<dbReference type="PANTHER" id="PTHR33392">
    <property type="entry name" value="POLYISOPRENYL-TEICHOIC ACID--PEPTIDOGLYCAN TEICHOIC ACID TRANSFERASE TAGU"/>
    <property type="match status" value="1"/>
</dbReference>
<keyword evidence="3" id="KW-0472">Membrane</keyword>
<name>A0A318M479_9BIFI</name>
<reference evidence="5 6" key="1">
    <citation type="submission" date="2018-05" db="EMBL/GenBank/DDBJ databases">
        <title>Reference genomes for bee gut microbiota database.</title>
        <authorList>
            <person name="Ellegaard K.M."/>
        </authorList>
    </citation>
    <scope>NUCLEOTIDE SEQUENCE [LARGE SCALE GENOMIC DNA]</scope>
    <source>
        <strain evidence="5 6">ESL0200</strain>
    </source>
</reference>
<proteinExistence type="inferred from homology"/>
<dbReference type="Gene3D" id="3.40.630.190">
    <property type="entry name" value="LCP protein"/>
    <property type="match status" value="1"/>
</dbReference>
<dbReference type="EMBL" id="QGLL01000006">
    <property type="protein sequence ID" value="PXY82942.1"/>
    <property type="molecule type" value="Genomic_DNA"/>
</dbReference>
<dbReference type="OrthoDB" id="9782542at2"/>
<gene>
    <name evidence="5" type="ORF">DKK75_04380</name>
</gene>
<feature type="domain" description="Cell envelope-related transcriptional attenuator" evidence="4">
    <location>
        <begin position="168"/>
        <end position="309"/>
    </location>
</feature>
<feature type="transmembrane region" description="Helical" evidence="3">
    <location>
        <begin position="100"/>
        <end position="123"/>
    </location>
</feature>
<evidence type="ECO:0000313" key="6">
    <source>
        <dbReference type="Proteomes" id="UP000247744"/>
    </source>
</evidence>
<evidence type="ECO:0000256" key="2">
    <source>
        <dbReference type="SAM" id="MobiDB-lite"/>
    </source>
</evidence>
<accession>A0A318M479</accession>
<comment type="caution">
    <text evidence="5">The sequence shown here is derived from an EMBL/GenBank/DDBJ whole genome shotgun (WGS) entry which is preliminary data.</text>
</comment>
<sequence length="407" mass="43992">MPSRHRHPEAAPNAPAKSARHSRRKQEPPSFSPSSRSVNQPTRANTTRTARRTSGSSRTTPRPAVPTAPRTNDWSTSGNQGNRRLRTSTALTRKHPLRRFIAILLLVILLALFVLAGCGWFWINAKLTREKMLTDTPGSGATTWLLLGSDQRDGSPGAGQDTSITGFRTDTILVLTKPRHGAASLISVPRDSLVKQDGNYMKINAVAYTSGYTALTSKIEDITGHKIDHVALIRFGGLSKVVDAMGGINLCYDADVNDPKSGMVWSKGCHQADGGMALAFTRMRYSDPKGDFGRAERQRQAISAITSKALQPSVLLNPVAANKVLSAGLDALVVDERTNPIDLVRMVLAFRSASGGKGITGSLYWTNPNYYPNRRVGSTVLLDQARNTDLFNQLIQGSHAPGTVGGI</sequence>
<evidence type="ECO:0000256" key="1">
    <source>
        <dbReference type="ARBA" id="ARBA00006068"/>
    </source>
</evidence>
<dbReference type="InterPro" id="IPR004474">
    <property type="entry name" value="LytR_CpsA_psr"/>
</dbReference>
<keyword evidence="3" id="KW-0812">Transmembrane</keyword>
<feature type="compositionally biased region" description="Polar residues" evidence="2">
    <location>
        <begin position="72"/>
        <end position="87"/>
    </location>
</feature>
<evidence type="ECO:0000259" key="4">
    <source>
        <dbReference type="Pfam" id="PF03816"/>
    </source>
</evidence>
<keyword evidence="3" id="KW-1133">Transmembrane helix</keyword>
<organism evidence="5 6">
    <name type="scientific">Bifidobacterium asteroides</name>
    <dbReference type="NCBI Taxonomy" id="1684"/>
    <lineage>
        <taxon>Bacteria</taxon>
        <taxon>Bacillati</taxon>
        <taxon>Actinomycetota</taxon>
        <taxon>Actinomycetes</taxon>
        <taxon>Bifidobacteriales</taxon>
        <taxon>Bifidobacteriaceae</taxon>
        <taxon>Bifidobacterium</taxon>
    </lineage>
</organism>
<evidence type="ECO:0000256" key="3">
    <source>
        <dbReference type="SAM" id="Phobius"/>
    </source>
</evidence>
<dbReference type="Proteomes" id="UP000247744">
    <property type="component" value="Unassembled WGS sequence"/>
</dbReference>